<accession>A0A6G0YA17</accession>
<gene>
    <name evidence="1" type="ORF">FWK35_00026214</name>
</gene>
<evidence type="ECO:0000313" key="1">
    <source>
        <dbReference type="EMBL" id="KAF0751930.1"/>
    </source>
</evidence>
<dbReference type="Proteomes" id="UP000478052">
    <property type="component" value="Unassembled WGS sequence"/>
</dbReference>
<evidence type="ECO:0000313" key="2">
    <source>
        <dbReference type="Proteomes" id="UP000478052"/>
    </source>
</evidence>
<sequence length="114" mass="12734">MFCKNRGDIRPAAGTFGDFFFSARHFWGFPLFRPALLGISSFSPGTLGISTLPPAGRKKDAFKHFNRGRKPNFRCRRVKKLAQLCFGYLTRCSLGSTDGNLPLSARRSGYLTKP</sequence>
<dbReference type="AlphaFoldDB" id="A0A6G0YA17"/>
<reference evidence="1 2" key="1">
    <citation type="submission" date="2019-08" db="EMBL/GenBank/DDBJ databases">
        <title>Whole genome of Aphis craccivora.</title>
        <authorList>
            <person name="Voronova N.V."/>
            <person name="Shulinski R.S."/>
            <person name="Bandarenka Y.V."/>
            <person name="Zhorov D.G."/>
            <person name="Warner D."/>
        </authorList>
    </citation>
    <scope>NUCLEOTIDE SEQUENCE [LARGE SCALE GENOMIC DNA]</scope>
    <source>
        <strain evidence="1">180601</strain>
        <tissue evidence="1">Whole Body</tissue>
    </source>
</reference>
<dbReference type="EMBL" id="VUJU01005209">
    <property type="protein sequence ID" value="KAF0751930.1"/>
    <property type="molecule type" value="Genomic_DNA"/>
</dbReference>
<proteinExistence type="predicted"/>
<name>A0A6G0YA17_APHCR</name>
<comment type="caution">
    <text evidence="1">The sequence shown here is derived from an EMBL/GenBank/DDBJ whole genome shotgun (WGS) entry which is preliminary data.</text>
</comment>
<protein>
    <submittedName>
        <fullName evidence="1">Uncharacterized protein</fullName>
    </submittedName>
</protein>
<organism evidence="1 2">
    <name type="scientific">Aphis craccivora</name>
    <name type="common">Cowpea aphid</name>
    <dbReference type="NCBI Taxonomy" id="307492"/>
    <lineage>
        <taxon>Eukaryota</taxon>
        <taxon>Metazoa</taxon>
        <taxon>Ecdysozoa</taxon>
        <taxon>Arthropoda</taxon>
        <taxon>Hexapoda</taxon>
        <taxon>Insecta</taxon>
        <taxon>Pterygota</taxon>
        <taxon>Neoptera</taxon>
        <taxon>Paraneoptera</taxon>
        <taxon>Hemiptera</taxon>
        <taxon>Sternorrhyncha</taxon>
        <taxon>Aphidomorpha</taxon>
        <taxon>Aphidoidea</taxon>
        <taxon>Aphididae</taxon>
        <taxon>Aphidini</taxon>
        <taxon>Aphis</taxon>
        <taxon>Aphis</taxon>
    </lineage>
</organism>
<keyword evidence="2" id="KW-1185">Reference proteome</keyword>